<accession>G7Q7D4</accession>
<dbReference type="STRING" id="694327.DFW101_3649"/>
<sequence length="502" mass="52786">MPSGERPQRTTVVDETGSPRALGVGPETFASFGRGPEPVFLGLGPDPAVAVGLAGGRPAAFLECPAFAAAMPPPWAQAVPADWERLEPEALSPARAARSTFYLYRQNTRLFPSFWGSIWARAQLALLPRPEKAETTPAVLLARRQGGLLEPEIARALAALGRPVTDIPAEASGPAVARMLAAGKPSLFLCVNGAGLDDDGLLFSLLAEAGVPVAVWFVDNPFHVLGRFRGAFWKKARLFVTDGAFLAPLRSLGAQSAVHLPLAAADHFFTARPEPGLANRTVFVGRSAFAGRDQFFAGCRVPEALLATARSLVAAGGRPDFFWWRARLGDAPLWPGKAGRTAGLGAETASLFLRAGVLAALAGAVPLSVYGDPGWQGLLPESATLHGPIDYYGPLAGLYAGAGLVANVTSLLLPGGLTQRHFDVWAAGGCLLTDATPGLPLFPARLTAPVTYATPAGAASLARTLLADPGRRADIAAGWRRLMAAEHRYEHRLALLLDQCTL</sequence>
<keyword evidence="4" id="KW-1185">Reference proteome</keyword>
<dbReference type="HOGENOM" id="CLU_033615_1_0_7"/>
<name>G7Q7D4_9BACT</name>
<dbReference type="AlphaFoldDB" id="G7Q7D4"/>
<feature type="region of interest" description="Disordered" evidence="1">
    <location>
        <begin position="1"/>
        <end position="24"/>
    </location>
</feature>
<dbReference type="OrthoDB" id="9179708at2"/>
<dbReference type="Pfam" id="PF13524">
    <property type="entry name" value="Glyco_trans_1_2"/>
    <property type="match status" value="1"/>
</dbReference>
<dbReference type="RefSeq" id="WP_009182965.1">
    <property type="nucleotide sequence ID" value="NZ_CM001368.1"/>
</dbReference>
<evidence type="ECO:0000256" key="1">
    <source>
        <dbReference type="SAM" id="MobiDB-lite"/>
    </source>
</evidence>
<gene>
    <name evidence="3" type="ORF">DFW101_3649</name>
</gene>
<feature type="domain" description="Spore protein YkvP/CgeB glycosyl transferase-like" evidence="2">
    <location>
        <begin position="359"/>
        <end position="498"/>
    </location>
</feature>
<proteinExistence type="predicted"/>
<protein>
    <recommendedName>
        <fullName evidence="2">Spore protein YkvP/CgeB glycosyl transferase-like domain-containing protein</fullName>
    </recommendedName>
</protein>
<dbReference type="InterPro" id="IPR055259">
    <property type="entry name" value="YkvP/CgeB_Glyco_trans-like"/>
</dbReference>
<dbReference type="EMBL" id="CM001368">
    <property type="protein sequence ID" value="EHJ49645.1"/>
    <property type="molecule type" value="Genomic_DNA"/>
</dbReference>
<dbReference type="eggNOG" id="COG4641">
    <property type="taxonomic scope" value="Bacteria"/>
</dbReference>
<dbReference type="Proteomes" id="UP000004662">
    <property type="component" value="Chromosome"/>
</dbReference>
<evidence type="ECO:0000313" key="3">
    <source>
        <dbReference type="EMBL" id="EHJ49645.1"/>
    </source>
</evidence>
<reference evidence="4" key="1">
    <citation type="journal article" date="2015" name="Genome Announc.">
        <title>High-Quality Draft Genome Sequence of Desulfovibrio carbinoliphilus FW-101-2B, an Organic Acid-Oxidizing Sulfate-Reducing Bacterium Isolated from Uranium(VI)-Contaminated Groundwater.</title>
        <authorList>
            <person name="Ramsay B.D."/>
            <person name="Hwang C."/>
            <person name="Woo H.L."/>
            <person name="Carroll S.L."/>
            <person name="Lucas S."/>
            <person name="Han J."/>
            <person name="Lapidus A.L."/>
            <person name="Cheng J.F."/>
            <person name="Goodwin L.A."/>
            <person name="Pitluck S."/>
            <person name="Peters L."/>
            <person name="Chertkov O."/>
            <person name="Held B."/>
            <person name="Detter J.C."/>
            <person name="Han C.S."/>
            <person name="Tapia R."/>
            <person name="Land M.L."/>
            <person name="Hauser L.J."/>
            <person name="Kyrpides N.C."/>
            <person name="Ivanova N.N."/>
            <person name="Mikhailova N."/>
            <person name="Pagani I."/>
            <person name="Woyke T."/>
            <person name="Arkin A.P."/>
            <person name="Dehal P."/>
            <person name="Chivian D."/>
            <person name="Criddle C.S."/>
            <person name="Wu W."/>
            <person name="Chakraborty R."/>
            <person name="Hazen T.C."/>
            <person name="Fields M.W."/>
        </authorList>
    </citation>
    <scope>NUCLEOTIDE SEQUENCE [LARGE SCALE GENOMIC DNA]</scope>
    <source>
        <strain evidence="4">FW-101-2B</strain>
    </source>
</reference>
<organism evidence="3 4">
    <name type="scientific">Solidesulfovibrio carbinoliphilus subsp. oakridgensis</name>
    <dbReference type="NCBI Taxonomy" id="694327"/>
    <lineage>
        <taxon>Bacteria</taxon>
        <taxon>Pseudomonadati</taxon>
        <taxon>Thermodesulfobacteriota</taxon>
        <taxon>Desulfovibrionia</taxon>
        <taxon>Desulfovibrionales</taxon>
        <taxon>Desulfovibrionaceae</taxon>
        <taxon>Solidesulfovibrio</taxon>
    </lineage>
</organism>
<evidence type="ECO:0000259" key="2">
    <source>
        <dbReference type="Pfam" id="PF13524"/>
    </source>
</evidence>
<evidence type="ECO:0000313" key="4">
    <source>
        <dbReference type="Proteomes" id="UP000004662"/>
    </source>
</evidence>